<reference evidence="3" key="1">
    <citation type="journal article" date="2008" name="J. Bacteriol.">
        <title>Genome sequence of the streptomycin-producing microorganism Streptomyces griseus IFO 13350.</title>
        <authorList>
            <person name="Ohnishi Y."/>
            <person name="Ishikawa J."/>
            <person name="Hara H."/>
            <person name="Suzuki H."/>
            <person name="Ikenoya M."/>
            <person name="Ikeda H."/>
            <person name="Yamashita A."/>
            <person name="Hattori M."/>
            <person name="Horinouchi S."/>
        </authorList>
    </citation>
    <scope>NUCLEOTIDE SEQUENCE [LARGE SCALE GENOMIC DNA]</scope>
    <source>
        <strain evidence="3">JCM 4626 / NBRC 13350</strain>
    </source>
</reference>
<feature type="region of interest" description="Disordered" evidence="1">
    <location>
        <begin position="1"/>
        <end position="34"/>
    </location>
</feature>
<sequence>MPLLVPFPRSGGAITRSSGPPAGEIPGTPPCHRPTMRGRIMDAFTAGLLQRIRTTETVLTRAREDGDDFLADVEQGELDDLRRLAAEHGVEIGATSV</sequence>
<accession>B1VXN4</accession>
<name>B1VXN4_STRGG</name>
<dbReference type="eggNOG" id="ENOG502ZDWV">
    <property type="taxonomic scope" value="Bacteria"/>
</dbReference>
<dbReference type="HOGENOM" id="CLU_2345459_0_0_11"/>
<evidence type="ECO:0000256" key="1">
    <source>
        <dbReference type="SAM" id="MobiDB-lite"/>
    </source>
</evidence>
<evidence type="ECO:0000313" key="3">
    <source>
        <dbReference type="Proteomes" id="UP000001685"/>
    </source>
</evidence>
<organism evidence="2 3">
    <name type="scientific">Streptomyces griseus subsp. griseus (strain JCM 4626 / CBS 651.72 / NBRC 13350 / KCC S-0626 / ISP 5235)</name>
    <dbReference type="NCBI Taxonomy" id="455632"/>
    <lineage>
        <taxon>Bacteria</taxon>
        <taxon>Bacillati</taxon>
        <taxon>Actinomycetota</taxon>
        <taxon>Actinomycetes</taxon>
        <taxon>Kitasatosporales</taxon>
        <taxon>Streptomycetaceae</taxon>
        <taxon>Streptomyces</taxon>
    </lineage>
</organism>
<evidence type="ECO:0000313" key="2">
    <source>
        <dbReference type="EMBL" id="BAG18500.1"/>
    </source>
</evidence>
<dbReference type="Proteomes" id="UP000001685">
    <property type="component" value="Chromosome"/>
</dbReference>
<protein>
    <submittedName>
        <fullName evidence="2">Uncharacterized protein</fullName>
    </submittedName>
</protein>
<dbReference type="EMBL" id="AP009493">
    <property type="protein sequence ID" value="BAG18500.1"/>
    <property type="molecule type" value="Genomic_DNA"/>
</dbReference>
<dbReference type="KEGG" id="sgr:SGR_1671"/>
<gene>
    <name evidence="2" type="ordered locus">SGR_1671</name>
</gene>
<dbReference type="AlphaFoldDB" id="B1VXN4"/>
<proteinExistence type="predicted"/>